<feature type="transmembrane region" description="Helical" evidence="1">
    <location>
        <begin position="20"/>
        <end position="41"/>
    </location>
</feature>
<proteinExistence type="predicted"/>
<keyword evidence="1" id="KW-1133">Transmembrane helix</keyword>
<evidence type="ECO:0000256" key="1">
    <source>
        <dbReference type="SAM" id="Phobius"/>
    </source>
</evidence>
<organism evidence="2 3">
    <name type="scientific">Crotalaria pallida</name>
    <name type="common">Smooth rattlebox</name>
    <name type="synonym">Crotalaria striata</name>
    <dbReference type="NCBI Taxonomy" id="3830"/>
    <lineage>
        <taxon>Eukaryota</taxon>
        <taxon>Viridiplantae</taxon>
        <taxon>Streptophyta</taxon>
        <taxon>Embryophyta</taxon>
        <taxon>Tracheophyta</taxon>
        <taxon>Spermatophyta</taxon>
        <taxon>Magnoliopsida</taxon>
        <taxon>eudicotyledons</taxon>
        <taxon>Gunneridae</taxon>
        <taxon>Pentapetalae</taxon>
        <taxon>rosids</taxon>
        <taxon>fabids</taxon>
        <taxon>Fabales</taxon>
        <taxon>Fabaceae</taxon>
        <taxon>Papilionoideae</taxon>
        <taxon>50 kb inversion clade</taxon>
        <taxon>genistoids sensu lato</taxon>
        <taxon>core genistoids</taxon>
        <taxon>Crotalarieae</taxon>
        <taxon>Crotalaria</taxon>
    </lineage>
</organism>
<keyword evidence="1" id="KW-0472">Membrane</keyword>
<dbReference type="AlphaFoldDB" id="A0AAN9F352"/>
<reference evidence="2 3" key="1">
    <citation type="submission" date="2024-01" db="EMBL/GenBank/DDBJ databases">
        <title>The genomes of 5 underutilized Papilionoideae crops provide insights into root nodulation and disease resistanc.</title>
        <authorList>
            <person name="Yuan L."/>
        </authorList>
    </citation>
    <scope>NUCLEOTIDE SEQUENCE [LARGE SCALE GENOMIC DNA]</scope>
    <source>
        <strain evidence="2">ZHUSHIDOU_FW_LH</strain>
        <tissue evidence="2">Leaf</tissue>
    </source>
</reference>
<sequence length="176" mass="19881">MCSQVRDEFSRLLYAMLEHFKLECCCCTMCFYCFLVLHHVLYSNYCRPLFMWGGFWKIRKRKEFGRLEKIKEKLFVPGNGNGGAANRIRAGAAGTIVTYRAMATPVRACPTTTVRAFPTAVLRVSLFGCASFTQSTACMTTLVPMVQEGGLDSVSWRRDDGMAGREWVSRWVVNCG</sequence>
<comment type="caution">
    <text evidence="2">The sequence shown here is derived from an EMBL/GenBank/DDBJ whole genome shotgun (WGS) entry which is preliminary data.</text>
</comment>
<evidence type="ECO:0000313" key="2">
    <source>
        <dbReference type="EMBL" id="KAK7267844.1"/>
    </source>
</evidence>
<name>A0AAN9F352_CROPI</name>
<evidence type="ECO:0000313" key="3">
    <source>
        <dbReference type="Proteomes" id="UP001372338"/>
    </source>
</evidence>
<gene>
    <name evidence="2" type="ORF">RIF29_20523</name>
</gene>
<dbReference type="Proteomes" id="UP001372338">
    <property type="component" value="Unassembled WGS sequence"/>
</dbReference>
<dbReference type="EMBL" id="JAYWIO010000004">
    <property type="protein sequence ID" value="KAK7267844.1"/>
    <property type="molecule type" value="Genomic_DNA"/>
</dbReference>
<accession>A0AAN9F352</accession>
<keyword evidence="1" id="KW-0812">Transmembrane</keyword>
<keyword evidence="3" id="KW-1185">Reference proteome</keyword>
<protein>
    <submittedName>
        <fullName evidence="2">Uncharacterized protein</fullName>
    </submittedName>
</protein>